<evidence type="ECO:0000313" key="21">
    <source>
        <dbReference type="EMBL" id="MRD46673.1"/>
    </source>
</evidence>
<dbReference type="FunFam" id="3.40.50.1010:FF:000001">
    <property type="entry name" value="DNA polymerase I"/>
    <property type="match status" value="1"/>
</dbReference>
<dbReference type="InterPro" id="IPR018320">
    <property type="entry name" value="DNA_polymerase_1"/>
</dbReference>
<evidence type="ECO:0000256" key="2">
    <source>
        <dbReference type="ARBA" id="ARBA00011541"/>
    </source>
</evidence>
<dbReference type="GO" id="GO:0006261">
    <property type="term" value="P:DNA-templated DNA replication"/>
    <property type="evidence" value="ECO:0007669"/>
    <property type="project" value="UniProtKB-UniRule"/>
</dbReference>
<protein>
    <recommendedName>
        <fullName evidence="4 16">DNA polymerase I</fullName>
        <ecNumber evidence="3 16">2.7.7.7</ecNumber>
    </recommendedName>
</protein>
<dbReference type="GO" id="GO:0003677">
    <property type="term" value="F:DNA binding"/>
    <property type="evidence" value="ECO:0007669"/>
    <property type="project" value="UniProtKB-UniRule"/>
</dbReference>
<dbReference type="Gene3D" id="3.40.50.1010">
    <property type="entry name" value="5'-nuclease"/>
    <property type="match status" value="1"/>
</dbReference>
<evidence type="ECO:0000256" key="14">
    <source>
        <dbReference type="ARBA" id="ARBA00023204"/>
    </source>
</evidence>
<evidence type="ECO:0000256" key="3">
    <source>
        <dbReference type="ARBA" id="ARBA00012417"/>
    </source>
</evidence>
<sequence>MSQQTLETSDESKEPKVVLLVDGSSYLYRAFHAMPDLRAVPGDPTSPATGAIRGMINMLQKLRKDVRADYVACIFDAPGKTFRDDIFPEYKATRNPMPPDLRAQIDPIHEVVRLLGWKVLAVPGVEADDVIGTLATMATQQGHHTVISSGDKDLSQLVNEHVMVIDTMNDRKRDVAGVEAEFGVPPHLMVDYQALVGDAVDNVPGVDKVGPKTAVKLLQEYGSLDELVRRSAEVKGAVGENLRKAIDWLPTGRALLTVKKDCDLHEYIPGLPSLGDIAVTDGQDTEALKAFYERYGFKGLAKQLEAHDVPPERIEQQRPASMGLFDEPDLSGTSQATNLHYDTIFTWEQFNDWLARLEASELAAIDTETSSLDEMIAEIVGVSFSVKPGEAAYIPLAHSYGDAPEQLPRDEVLARLKPWLENPQKKKLGQHIKYDRHVFANHGIEVQGYAHDTMLQSYVLEVHKPHGLASLAERHLGRSGIDYETVAGKGAHQIPFSQVSVEKAAEYSCEDSDQTLDVHRVLWPRVQADSKLAFIYDLEIKSSEALYRVERNGVLIDAPMLARQSGELGQRILALEKEAHELAGQPFNLGSPKQIGEILFTKLGLPVVKKTPSGVPSTDEEVLEKLAEDYPLPAKLLEHRGLSKLKGTYTDKLAQLANPRTGRVHTHYAQAVAVTGRLSSNDPNLQNIPVKTAEGRRVREAFVAAPGHQIASADYSQIELRIMAHLSEDEALLRAFREGMDVHRATAAEVFNVAPSEVSSEQRRYAKVINFGLIYGMSSFGLARNLGIDNTAAKNYIQRYFERYPGVKNYMDETRMTAKSRGYVETVFGRRLYLPEINSPNGPRRGSAERQAINAPMQGTAADLIKLSMVAVQDVLDAQKRGTKMIMQVHDELVFEVPDAEVEWVRTEIPRLMASVAELRAPLLAEIGIGANWEVAH</sequence>
<dbReference type="InterPro" id="IPR002562">
    <property type="entry name" value="3'-5'_exonuclease_dom"/>
</dbReference>
<dbReference type="SMART" id="SM00482">
    <property type="entry name" value="POLAc"/>
    <property type="match status" value="1"/>
</dbReference>
<dbReference type="SMART" id="SM00475">
    <property type="entry name" value="53EXOc"/>
    <property type="match status" value="1"/>
</dbReference>
<dbReference type="Pfam" id="PF01612">
    <property type="entry name" value="DNA_pol_A_exo1"/>
    <property type="match status" value="1"/>
</dbReference>
<dbReference type="CDD" id="cd08637">
    <property type="entry name" value="DNA_pol_A_pol_I_C"/>
    <property type="match status" value="1"/>
</dbReference>
<dbReference type="PRINTS" id="PR00868">
    <property type="entry name" value="DNAPOLI"/>
</dbReference>
<dbReference type="Gene3D" id="3.30.70.370">
    <property type="match status" value="1"/>
</dbReference>
<dbReference type="Proteomes" id="UP000487350">
    <property type="component" value="Unassembled WGS sequence"/>
</dbReference>
<evidence type="ECO:0000313" key="22">
    <source>
        <dbReference type="Proteomes" id="UP000487350"/>
    </source>
</evidence>
<dbReference type="Gene3D" id="1.10.150.20">
    <property type="entry name" value="5' to 3' exonuclease, C-terminal subdomain"/>
    <property type="match status" value="2"/>
</dbReference>
<feature type="domain" description="3'-5' exonuclease" evidence="18">
    <location>
        <begin position="341"/>
        <end position="527"/>
    </location>
</feature>
<dbReference type="NCBIfam" id="TIGR00593">
    <property type="entry name" value="pola"/>
    <property type="match status" value="1"/>
</dbReference>
<dbReference type="CDD" id="cd09898">
    <property type="entry name" value="H3TH_53EXO"/>
    <property type="match status" value="1"/>
</dbReference>
<keyword evidence="11 17" id="KW-0269">Exonuclease</keyword>
<dbReference type="InterPro" id="IPR043502">
    <property type="entry name" value="DNA/RNA_pol_sf"/>
</dbReference>
<dbReference type="PANTHER" id="PTHR10133">
    <property type="entry name" value="DNA POLYMERASE I"/>
    <property type="match status" value="1"/>
</dbReference>
<dbReference type="Pfam" id="PF00476">
    <property type="entry name" value="DNA_pol_A"/>
    <property type="match status" value="1"/>
</dbReference>
<evidence type="ECO:0000256" key="6">
    <source>
        <dbReference type="ARBA" id="ARBA00022695"/>
    </source>
</evidence>
<dbReference type="InterPro" id="IPR036397">
    <property type="entry name" value="RNaseH_sf"/>
</dbReference>
<comment type="function">
    <text evidence="17">In addition to polymerase activity, this DNA polymerase exhibits 3'-5' and 5'-3' exonuclease activity.</text>
</comment>
<evidence type="ECO:0000256" key="13">
    <source>
        <dbReference type="ARBA" id="ARBA00023125"/>
    </source>
</evidence>
<evidence type="ECO:0000256" key="4">
    <source>
        <dbReference type="ARBA" id="ARBA00020311"/>
    </source>
</evidence>
<keyword evidence="22" id="KW-1185">Reference proteome</keyword>
<evidence type="ECO:0000256" key="16">
    <source>
        <dbReference type="NCBIfam" id="TIGR00593"/>
    </source>
</evidence>
<dbReference type="GO" id="GO:0008409">
    <property type="term" value="F:5'-3' exonuclease activity"/>
    <property type="evidence" value="ECO:0007669"/>
    <property type="project" value="UniProtKB-UniRule"/>
</dbReference>
<keyword evidence="10 17" id="KW-0378">Hydrolase</keyword>
<dbReference type="FunFam" id="1.10.150.20:FF:000003">
    <property type="entry name" value="DNA polymerase I"/>
    <property type="match status" value="1"/>
</dbReference>
<evidence type="ECO:0000256" key="5">
    <source>
        <dbReference type="ARBA" id="ARBA00022679"/>
    </source>
</evidence>
<dbReference type="SUPFAM" id="SSF56672">
    <property type="entry name" value="DNA/RNA polymerases"/>
    <property type="match status" value="1"/>
</dbReference>
<dbReference type="AlphaFoldDB" id="A0A844B0M6"/>
<dbReference type="RefSeq" id="WP_153584012.1">
    <property type="nucleotide sequence ID" value="NZ_WJBU01000004.1"/>
</dbReference>
<evidence type="ECO:0000256" key="12">
    <source>
        <dbReference type="ARBA" id="ARBA00022932"/>
    </source>
</evidence>
<dbReference type="InterPro" id="IPR001098">
    <property type="entry name" value="DNA-dir_DNA_pol_A_palm_dom"/>
</dbReference>
<evidence type="ECO:0000256" key="10">
    <source>
        <dbReference type="ARBA" id="ARBA00022801"/>
    </source>
</evidence>
<feature type="domain" description="DNA-directed DNA polymerase family A palm" evidence="20">
    <location>
        <begin position="695"/>
        <end position="901"/>
    </location>
</feature>
<keyword evidence="9 17" id="KW-0227">DNA damage</keyword>
<dbReference type="GO" id="GO:0006302">
    <property type="term" value="P:double-strand break repair"/>
    <property type="evidence" value="ECO:0007669"/>
    <property type="project" value="TreeGrafter"/>
</dbReference>
<comment type="caution">
    <text evidence="21">The sequence shown here is derived from an EMBL/GenBank/DDBJ whole genome shotgun (WGS) entry which is preliminary data.</text>
</comment>
<dbReference type="PANTHER" id="PTHR10133:SF27">
    <property type="entry name" value="DNA POLYMERASE NU"/>
    <property type="match status" value="1"/>
</dbReference>
<dbReference type="InterPro" id="IPR008918">
    <property type="entry name" value="HhH2"/>
</dbReference>
<comment type="subunit">
    <text evidence="2">Single-chain monomer with multiple functions.</text>
</comment>
<organism evidence="21 22">
    <name type="scientific">Caenimonas koreensis DSM 17982</name>
    <dbReference type="NCBI Taxonomy" id="1121255"/>
    <lineage>
        <taxon>Bacteria</taxon>
        <taxon>Pseudomonadati</taxon>
        <taxon>Pseudomonadota</taxon>
        <taxon>Betaproteobacteria</taxon>
        <taxon>Burkholderiales</taxon>
        <taxon>Comamonadaceae</taxon>
        <taxon>Caenimonas</taxon>
    </lineage>
</organism>
<dbReference type="CDD" id="cd09859">
    <property type="entry name" value="PIN_53EXO"/>
    <property type="match status" value="1"/>
</dbReference>
<feature type="domain" description="5'-3' exonuclease" evidence="19">
    <location>
        <begin position="13"/>
        <end position="280"/>
    </location>
</feature>
<evidence type="ECO:0000259" key="20">
    <source>
        <dbReference type="SMART" id="SM00482"/>
    </source>
</evidence>
<dbReference type="InterPro" id="IPR020045">
    <property type="entry name" value="DNA_polI_H3TH"/>
</dbReference>
<evidence type="ECO:0000256" key="1">
    <source>
        <dbReference type="ARBA" id="ARBA00007705"/>
    </source>
</evidence>
<evidence type="ECO:0000259" key="19">
    <source>
        <dbReference type="SMART" id="SM00475"/>
    </source>
</evidence>
<dbReference type="FunFam" id="1.10.150.20:FF:000002">
    <property type="entry name" value="DNA polymerase I"/>
    <property type="match status" value="1"/>
</dbReference>
<dbReference type="Pfam" id="PF01367">
    <property type="entry name" value="5_3_exonuc"/>
    <property type="match status" value="1"/>
</dbReference>
<evidence type="ECO:0000256" key="9">
    <source>
        <dbReference type="ARBA" id="ARBA00022763"/>
    </source>
</evidence>
<dbReference type="SUPFAM" id="SSF88723">
    <property type="entry name" value="PIN domain-like"/>
    <property type="match status" value="1"/>
</dbReference>
<dbReference type="InterPro" id="IPR036279">
    <property type="entry name" value="5-3_exonuclease_C_sf"/>
</dbReference>
<name>A0A844B0M6_9BURK</name>
<dbReference type="SUPFAM" id="SSF47807">
    <property type="entry name" value="5' to 3' exonuclease, C-terminal subdomain"/>
    <property type="match status" value="1"/>
</dbReference>
<keyword evidence="8" id="KW-0540">Nuclease</keyword>
<dbReference type="FunFam" id="3.30.420.10:FF:000026">
    <property type="entry name" value="DNA polymerase I"/>
    <property type="match status" value="1"/>
</dbReference>
<dbReference type="PROSITE" id="PS00447">
    <property type="entry name" value="DNA_POLYMERASE_A"/>
    <property type="match status" value="1"/>
</dbReference>
<comment type="catalytic activity">
    <reaction evidence="15 17">
        <text>DNA(n) + a 2'-deoxyribonucleoside 5'-triphosphate = DNA(n+1) + diphosphate</text>
        <dbReference type="Rhea" id="RHEA:22508"/>
        <dbReference type="Rhea" id="RHEA-COMP:17339"/>
        <dbReference type="Rhea" id="RHEA-COMP:17340"/>
        <dbReference type="ChEBI" id="CHEBI:33019"/>
        <dbReference type="ChEBI" id="CHEBI:61560"/>
        <dbReference type="ChEBI" id="CHEBI:173112"/>
        <dbReference type="EC" id="2.7.7.7"/>
    </reaction>
</comment>
<dbReference type="InterPro" id="IPR002298">
    <property type="entry name" value="DNA_polymerase_A"/>
</dbReference>
<dbReference type="InterPro" id="IPR002421">
    <property type="entry name" value="5-3_exonuclease"/>
</dbReference>
<dbReference type="InterPro" id="IPR020046">
    <property type="entry name" value="5-3_exonucl_a-hlix_arch_N"/>
</dbReference>
<dbReference type="SUPFAM" id="SSF53098">
    <property type="entry name" value="Ribonuclease H-like"/>
    <property type="match status" value="1"/>
</dbReference>
<reference evidence="21 22" key="1">
    <citation type="submission" date="2019-11" db="EMBL/GenBank/DDBJ databases">
        <title>Caenimonas koreensis gen. nov., sp. nov., isolated from activated sludge.</title>
        <authorList>
            <person name="Seung H.R."/>
        </authorList>
    </citation>
    <scope>NUCLEOTIDE SEQUENCE [LARGE SCALE GENOMIC DNA]</scope>
    <source>
        <strain evidence="21 22">EMB320</strain>
    </source>
</reference>
<dbReference type="SMART" id="SM00474">
    <property type="entry name" value="35EXOc"/>
    <property type="match status" value="1"/>
</dbReference>
<evidence type="ECO:0000256" key="7">
    <source>
        <dbReference type="ARBA" id="ARBA00022705"/>
    </source>
</evidence>
<evidence type="ECO:0000256" key="11">
    <source>
        <dbReference type="ARBA" id="ARBA00022839"/>
    </source>
</evidence>
<dbReference type="SMART" id="SM00279">
    <property type="entry name" value="HhH2"/>
    <property type="match status" value="1"/>
</dbReference>
<dbReference type="GO" id="GO:0003887">
    <property type="term" value="F:DNA-directed DNA polymerase activity"/>
    <property type="evidence" value="ECO:0007669"/>
    <property type="project" value="UniProtKB-UniRule"/>
</dbReference>
<comment type="similarity">
    <text evidence="1 17">Belongs to the DNA polymerase type-A family.</text>
</comment>
<keyword evidence="5 17" id="KW-0808">Transferase</keyword>
<dbReference type="FunFam" id="1.20.1060.10:FF:000001">
    <property type="entry name" value="DNA polymerase I"/>
    <property type="match status" value="1"/>
</dbReference>
<dbReference type="InterPro" id="IPR019760">
    <property type="entry name" value="DNA-dir_DNA_pol_A_CS"/>
</dbReference>
<keyword evidence="14 17" id="KW-0234">DNA repair</keyword>
<dbReference type="InterPro" id="IPR012337">
    <property type="entry name" value="RNaseH-like_sf"/>
</dbReference>
<keyword evidence="12 17" id="KW-0239">DNA-directed DNA polymerase</keyword>
<proteinExistence type="inferred from homology"/>
<dbReference type="OrthoDB" id="9806424at2"/>
<dbReference type="InterPro" id="IPR029060">
    <property type="entry name" value="PIN-like_dom_sf"/>
</dbReference>
<accession>A0A844B0M6</accession>
<dbReference type="Gene3D" id="3.30.420.10">
    <property type="entry name" value="Ribonuclease H-like superfamily/Ribonuclease H"/>
    <property type="match status" value="1"/>
</dbReference>
<dbReference type="Pfam" id="PF02739">
    <property type="entry name" value="5_3_exonuc_N"/>
    <property type="match status" value="1"/>
</dbReference>
<evidence type="ECO:0000259" key="18">
    <source>
        <dbReference type="SMART" id="SM00474"/>
    </source>
</evidence>
<dbReference type="EMBL" id="WJBU01000004">
    <property type="protein sequence ID" value="MRD46673.1"/>
    <property type="molecule type" value="Genomic_DNA"/>
</dbReference>
<evidence type="ECO:0000256" key="15">
    <source>
        <dbReference type="ARBA" id="ARBA00049244"/>
    </source>
</evidence>
<dbReference type="CDD" id="cd06139">
    <property type="entry name" value="DNA_polA_I_Ecoli_like_exo"/>
    <property type="match status" value="1"/>
</dbReference>
<dbReference type="NCBIfam" id="NF004397">
    <property type="entry name" value="PRK05755.1"/>
    <property type="match status" value="1"/>
</dbReference>
<evidence type="ECO:0000256" key="8">
    <source>
        <dbReference type="ARBA" id="ARBA00022722"/>
    </source>
</evidence>
<keyword evidence="7 17" id="KW-0235">DNA replication</keyword>
<gene>
    <name evidence="17 21" type="primary">polA</name>
    <name evidence="21" type="ORF">GHT07_05260</name>
</gene>
<evidence type="ECO:0000256" key="17">
    <source>
        <dbReference type="RuleBase" id="RU004460"/>
    </source>
</evidence>
<dbReference type="GO" id="GO:0008408">
    <property type="term" value="F:3'-5' exonuclease activity"/>
    <property type="evidence" value="ECO:0007669"/>
    <property type="project" value="UniProtKB-UniRule"/>
</dbReference>
<dbReference type="Gene3D" id="1.20.1060.10">
    <property type="entry name" value="Taq DNA Polymerase, Chain T, domain 4"/>
    <property type="match status" value="1"/>
</dbReference>
<keyword evidence="13 17" id="KW-0238">DNA-binding</keyword>
<keyword evidence="6 17" id="KW-0548">Nucleotidyltransferase</keyword>
<dbReference type="EC" id="2.7.7.7" evidence="3 16"/>